<feature type="region of interest" description="Disordered" evidence="2">
    <location>
        <begin position="105"/>
        <end position="129"/>
    </location>
</feature>
<feature type="compositionally biased region" description="Basic and acidic residues" evidence="2">
    <location>
        <begin position="109"/>
        <end position="118"/>
    </location>
</feature>
<protein>
    <submittedName>
        <fullName evidence="4">Acyl-CoA synthetase, putative</fullName>
    </submittedName>
</protein>
<proteinExistence type="predicted"/>
<accession>A3JZV1</accession>
<dbReference type="RefSeq" id="WP_005856390.1">
    <property type="nucleotide sequence ID" value="NZ_AAYA01000002.1"/>
</dbReference>
<keyword evidence="1" id="KW-0816">Tricarboxylic acid cycle</keyword>
<organism evidence="4 5">
    <name type="scientific">Sagittula stellata (strain ATCC 700073 / DSM 11524 / E-37)</name>
    <dbReference type="NCBI Taxonomy" id="388399"/>
    <lineage>
        <taxon>Bacteria</taxon>
        <taxon>Pseudomonadati</taxon>
        <taxon>Pseudomonadota</taxon>
        <taxon>Alphaproteobacteria</taxon>
        <taxon>Rhodobacterales</taxon>
        <taxon>Roseobacteraceae</taxon>
        <taxon>Sagittula</taxon>
    </lineage>
</organism>
<evidence type="ECO:0000256" key="2">
    <source>
        <dbReference type="SAM" id="MobiDB-lite"/>
    </source>
</evidence>
<dbReference type="eggNOG" id="COG1042">
    <property type="taxonomic scope" value="Bacteria"/>
</dbReference>
<evidence type="ECO:0000256" key="1">
    <source>
        <dbReference type="ARBA" id="ARBA00022532"/>
    </source>
</evidence>
<evidence type="ECO:0000259" key="3">
    <source>
        <dbReference type="Pfam" id="PF13607"/>
    </source>
</evidence>
<dbReference type="PANTHER" id="PTHR42793">
    <property type="entry name" value="COA BINDING DOMAIN CONTAINING PROTEIN"/>
    <property type="match status" value="1"/>
</dbReference>
<comment type="caution">
    <text evidence="4">The sequence shown here is derived from an EMBL/GenBank/DDBJ whole genome shotgun (WGS) entry which is preliminary data.</text>
</comment>
<name>A3JZV1_SAGS3</name>
<dbReference type="Proteomes" id="UP000005713">
    <property type="component" value="Unassembled WGS sequence"/>
</dbReference>
<keyword evidence="5" id="KW-1185">Reference proteome</keyword>
<evidence type="ECO:0000313" key="5">
    <source>
        <dbReference type="Proteomes" id="UP000005713"/>
    </source>
</evidence>
<evidence type="ECO:0000313" key="4">
    <source>
        <dbReference type="EMBL" id="EBA10004.1"/>
    </source>
</evidence>
<feature type="domain" description="Succinyl-CoA synthetase-like flavodoxin" evidence="3">
    <location>
        <begin position="7"/>
        <end position="69"/>
    </location>
</feature>
<dbReference type="Pfam" id="PF13607">
    <property type="entry name" value="Succ_CoA_lig"/>
    <property type="match status" value="1"/>
</dbReference>
<reference evidence="4 5" key="1">
    <citation type="submission" date="2006-06" db="EMBL/GenBank/DDBJ databases">
        <authorList>
            <person name="Moran M.A."/>
            <person name="Ferriera S."/>
            <person name="Johnson J."/>
            <person name="Kravitz S."/>
            <person name="Beeson K."/>
            <person name="Sutton G."/>
            <person name="Rogers Y.-H."/>
            <person name="Friedman R."/>
            <person name="Frazier M."/>
            <person name="Venter J.C."/>
        </authorList>
    </citation>
    <scope>NUCLEOTIDE SEQUENCE [LARGE SCALE GENOMIC DNA]</scope>
    <source>
        <strain evidence="4 5">E-37</strain>
    </source>
</reference>
<dbReference type="GO" id="GO:0006099">
    <property type="term" value="P:tricarboxylic acid cycle"/>
    <property type="evidence" value="ECO:0007669"/>
    <property type="project" value="UniProtKB-KW"/>
</dbReference>
<dbReference type="Gene3D" id="3.40.50.261">
    <property type="entry name" value="Succinyl-CoA synthetase domains"/>
    <property type="match status" value="1"/>
</dbReference>
<dbReference type="SUPFAM" id="SSF52210">
    <property type="entry name" value="Succinyl-CoA synthetase domains"/>
    <property type="match status" value="2"/>
</dbReference>
<dbReference type="InterPro" id="IPR016102">
    <property type="entry name" value="Succinyl-CoA_synth-like"/>
</dbReference>
<dbReference type="PANTHER" id="PTHR42793:SF4">
    <property type="entry name" value="BLL6376 PROTEIN"/>
    <property type="match status" value="1"/>
</dbReference>
<sequence length="129" mass="13394">MARLPARARALGMRIVAVKLGASEQSARAAVSHTASLTGSDVGARALLRRLEIAQVETLSAFLETLKTLDGVGRLASARIASMSCSGGEASLMADSALRRDVSLPPLDAARRRTDSRVARRAGAEGLPG</sequence>
<dbReference type="AlphaFoldDB" id="A3JZV1"/>
<dbReference type="EMBL" id="AAYA01000002">
    <property type="protein sequence ID" value="EBA10004.1"/>
    <property type="molecule type" value="Genomic_DNA"/>
</dbReference>
<dbReference type="InterPro" id="IPR032875">
    <property type="entry name" value="Succ_CoA_lig_flav_dom"/>
</dbReference>
<gene>
    <name evidence="4" type="ORF">SSE37_09348</name>
</gene>